<proteinExistence type="inferred from homology"/>
<comment type="similarity">
    <text evidence="1">Belongs to the carbon-nitrogen hydrolase superfamily. Nitrilase family.</text>
</comment>
<comment type="caution">
    <text evidence="4">The sequence shown here is derived from an EMBL/GenBank/DDBJ whole genome shotgun (WGS) entry which is preliminary data.</text>
</comment>
<accession>A0ABU7XQV4</accession>
<gene>
    <name evidence="4" type="ORF">N1F79_08240</name>
</gene>
<dbReference type="InterPro" id="IPR000132">
    <property type="entry name" value="Nitrilase/CN_hydratase_CS"/>
</dbReference>
<dbReference type="GO" id="GO:0016787">
    <property type="term" value="F:hydrolase activity"/>
    <property type="evidence" value="ECO:0007669"/>
    <property type="project" value="UniProtKB-KW"/>
</dbReference>
<dbReference type="PANTHER" id="PTHR46044">
    <property type="entry name" value="NITRILASE"/>
    <property type="match status" value="1"/>
</dbReference>
<dbReference type="SUPFAM" id="SSF56317">
    <property type="entry name" value="Carbon-nitrogen hydrolase"/>
    <property type="match status" value="1"/>
</dbReference>
<organism evidence="4 5">
    <name type="scientific">Flavivirga spongiicola</name>
    <dbReference type="NCBI Taxonomy" id="421621"/>
    <lineage>
        <taxon>Bacteria</taxon>
        <taxon>Pseudomonadati</taxon>
        <taxon>Bacteroidota</taxon>
        <taxon>Flavobacteriia</taxon>
        <taxon>Flavobacteriales</taxon>
        <taxon>Flavobacteriaceae</taxon>
        <taxon>Flavivirga</taxon>
    </lineage>
</organism>
<protein>
    <submittedName>
        <fullName evidence="4">Carbon-nitrogen hydrolase family protein</fullName>
    </submittedName>
</protein>
<dbReference type="Pfam" id="PF00795">
    <property type="entry name" value="CN_hydrolase"/>
    <property type="match status" value="1"/>
</dbReference>
<dbReference type="Gene3D" id="3.60.110.10">
    <property type="entry name" value="Carbon-nitrogen hydrolase"/>
    <property type="match status" value="1"/>
</dbReference>
<dbReference type="RefSeq" id="WP_303305466.1">
    <property type="nucleotide sequence ID" value="NZ_JAODOP010000004.1"/>
</dbReference>
<dbReference type="InterPro" id="IPR036526">
    <property type="entry name" value="C-N_Hydrolase_sf"/>
</dbReference>
<reference evidence="4 5" key="1">
    <citation type="submission" date="2022-09" db="EMBL/GenBank/DDBJ databases">
        <title>Genome sequencing of Flavivirga sp. MEBiC05379.</title>
        <authorList>
            <person name="Oh H.-M."/>
            <person name="Kwon K.K."/>
            <person name="Park M.J."/>
            <person name="Yang S.-H."/>
        </authorList>
    </citation>
    <scope>NUCLEOTIDE SEQUENCE [LARGE SCALE GENOMIC DNA]</scope>
    <source>
        <strain evidence="4 5">MEBiC05379</strain>
    </source>
</reference>
<dbReference type="InterPro" id="IPR044149">
    <property type="entry name" value="Nitrilases_CHs"/>
</dbReference>
<dbReference type="EMBL" id="JAODOP010000004">
    <property type="protein sequence ID" value="MEF3833117.1"/>
    <property type="molecule type" value="Genomic_DNA"/>
</dbReference>
<dbReference type="PANTHER" id="PTHR46044:SF1">
    <property type="entry name" value="CN HYDROLASE DOMAIN-CONTAINING PROTEIN"/>
    <property type="match status" value="1"/>
</dbReference>
<dbReference type="PROSITE" id="PS00920">
    <property type="entry name" value="NITRIL_CHT_1"/>
    <property type="match status" value="1"/>
</dbReference>
<keyword evidence="5" id="KW-1185">Reference proteome</keyword>
<feature type="domain" description="CN hydrolase" evidence="3">
    <location>
        <begin position="6"/>
        <end position="279"/>
    </location>
</feature>
<name>A0ABU7XQV4_9FLAO</name>
<dbReference type="PROSITE" id="PS50263">
    <property type="entry name" value="CN_HYDROLASE"/>
    <property type="match status" value="1"/>
</dbReference>
<dbReference type="InterPro" id="IPR003010">
    <property type="entry name" value="C-N_Hydrolase"/>
</dbReference>
<dbReference type="PROSITE" id="PS00921">
    <property type="entry name" value="NITRIL_CHT_2"/>
    <property type="match status" value="1"/>
</dbReference>
<evidence type="ECO:0000313" key="5">
    <source>
        <dbReference type="Proteomes" id="UP001337305"/>
    </source>
</evidence>
<evidence type="ECO:0000256" key="1">
    <source>
        <dbReference type="ARBA" id="ARBA00008129"/>
    </source>
</evidence>
<dbReference type="Proteomes" id="UP001337305">
    <property type="component" value="Unassembled WGS sequence"/>
</dbReference>
<evidence type="ECO:0000313" key="4">
    <source>
        <dbReference type="EMBL" id="MEF3833117.1"/>
    </source>
</evidence>
<keyword evidence="4" id="KW-0378">Hydrolase</keyword>
<dbReference type="CDD" id="cd07564">
    <property type="entry name" value="nitrilases_CHs"/>
    <property type="match status" value="1"/>
</dbReference>
<feature type="active site" description="Proton acceptor" evidence="2">
    <location>
        <position position="46"/>
    </location>
</feature>
<evidence type="ECO:0000259" key="3">
    <source>
        <dbReference type="PROSITE" id="PS50263"/>
    </source>
</evidence>
<evidence type="ECO:0000256" key="2">
    <source>
        <dbReference type="PROSITE-ProRule" id="PRU10139"/>
    </source>
</evidence>
<sequence length="321" mass="35899">MEENILKVALAQISPVWLNKKGTLKKVEQSIIDAAKEGVELIVFGEGLVPGYPFWLALTGGAEWDKAVNKELHAHYVFHAICIEKGDLDSICELSKKHKIAVYLGIIERPLDRGGHSIYASLVYINLEGSIQSVHRKLQPTYDERLTWSPGDGHGLQVHPLKQFTVGGLNCWENWMPLPRAALYGLGEDLHIAVWPGGDHNTKDITRFIARESRSFVISVSSLMTKEDFPKDTPHLNQILEKAPDVLANGGSCIAGPDGEWVVEPVLHKEGLIIQTIDFNRVLEERQNFDPVGHYSRPDVTKLTINRERQSTVVFKGDSKE</sequence>